<dbReference type="EMBL" id="CP031775">
    <property type="protein sequence ID" value="QDZ90840.1"/>
    <property type="molecule type" value="Genomic_DNA"/>
</dbReference>
<reference evidence="2 3" key="1">
    <citation type="journal article" date="2019" name="Ecotoxicol. Environ. Saf.">
        <title>Microbial characterization of heavy metal resistant bacterial strains isolated from an electroplating wastewater treatment plant.</title>
        <authorList>
            <person name="Cai X."/>
            <person name="Zheng X."/>
            <person name="Zhang D."/>
            <person name="Iqbal W."/>
            <person name="Liu C."/>
            <person name="Yang B."/>
            <person name="Zhao X."/>
            <person name="Lu X."/>
            <person name="Mao Y."/>
        </authorList>
    </citation>
    <scope>NUCLEOTIDE SEQUENCE [LARGE SCALE GENOMIC DNA]</scope>
    <source>
        <strain evidence="2 3">Ni1-3</strain>
    </source>
</reference>
<evidence type="ECO:0000259" key="1">
    <source>
        <dbReference type="Pfam" id="PF10040"/>
    </source>
</evidence>
<accession>A0A5B8QVV2</accession>
<dbReference type="InterPro" id="IPR019267">
    <property type="entry name" value="CRISPR-assoc_Cas6_C"/>
</dbReference>
<dbReference type="Proteomes" id="UP000321124">
    <property type="component" value="Chromosome"/>
</dbReference>
<feature type="domain" description="CRISPR-associated protein Cas6 C-terminal" evidence="1">
    <location>
        <begin position="163"/>
        <end position="288"/>
    </location>
</feature>
<proteinExistence type="predicted"/>
<dbReference type="Gene3D" id="3.30.70.1900">
    <property type="match status" value="1"/>
</dbReference>
<name>A0A5B8QVV2_9GAMM</name>
<sequence>MTPPTVLLDLAEQFEILHLRCNLILQADGVLPAFKGSLWHGWLGHAIKGLDEPLYQLLYGSHAEQQPKPYLIKAGADHKQQWRAGEMLEFDIILLGSACQLGQRLISALLSGQRLGLGTNRIPFRVQSLTSVLPMRQTPGLHVARLIDWLMPMDVGLDCEIALQLHSPLRLKQNGNIIKSATPALPELIKQISRRMALLTLFWVNEDPCLQAALFKTLPILGDYRSDGSHVWFEDWQRYSARQHEQLPFGGLKGQLCYRGDLSAAIPWLQLGELLHMGGKTTFGLGQYRLIY</sequence>
<organism evidence="2 3">
    <name type="scientific">Shewanella decolorationis</name>
    <dbReference type="NCBI Taxonomy" id="256839"/>
    <lineage>
        <taxon>Bacteria</taxon>
        <taxon>Pseudomonadati</taxon>
        <taxon>Pseudomonadota</taxon>
        <taxon>Gammaproteobacteria</taxon>
        <taxon>Alteromonadales</taxon>
        <taxon>Shewanellaceae</taxon>
        <taxon>Shewanella</taxon>
    </lineage>
</organism>
<evidence type="ECO:0000313" key="3">
    <source>
        <dbReference type="Proteomes" id="UP000321124"/>
    </source>
</evidence>
<evidence type="ECO:0000313" key="2">
    <source>
        <dbReference type="EMBL" id="QDZ90840.1"/>
    </source>
</evidence>
<dbReference type="RefSeq" id="WP_208662589.1">
    <property type="nucleotide sequence ID" value="NZ_CP031775.2"/>
</dbReference>
<protein>
    <submittedName>
        <fullName evidence="2">CRISPR system precrRNA processing endoribonuclease RAMP protein Cas6</fullName>
    </submittedName>
</protein>
<dbReference type="KEGG" id="sdeo:D0436_10375"/>
<gene>
    <name evidence="2" type="primary">cas6</name>
    <name evidence="2" type="ORF">D0436_10375</name>
</gene>
<dbReference type="AlphaFoldDB" id="A0A5B8QVV2"/>
<dbReference type="Pfam" id="PF10040">
    <property type="entry name" value="CRISPR_Cas6"/>
    <property type="match status" value="1"/>
</dbReference>